<protein>
    <submittedName>
        <fullName evidence="1">Unannotated protein</fullName>
    </submittedName>
</protein>
<dbReference type="AlphaFoldDB" id="A0A6J7GKP2"/>
<gene>
    <name evidence="1" type="ORF">UFOPK3587_00883</name>
</gene>
<sequence length="150" mass="15891">MALISNVGLVKDGIANNFADVIPSVLTSPIRSATTYPTTRPRKMLMRPMKPRENADIKPIDARVIIPTSGPCTKLFFAAPARFNPMTITIVPVTSGGRSQLIQPMPADLTIKPMIAKITPVATTPPSALDIPPPALAAAIGAKKANDEPK</sequence>
<dbReference type="EMBL" id="CAFBMN010000060">
    <property type="protein sequence ID" value="CAB4907586.1"/>
    <property type="molecule type" value="Genomic_DNA"/>
</dbReference>
<accession>A0A6J7GKP2</accession>
<reference evidence="1" key="1">
    <citation type="submission" date="2020-05" db="EMBL/GenBank/DDBJ databases">
        <authorList>
            <person name="Chiriac C."/>
            <person name="Salcher M."/>
            <person name="Ghai R."/>
            <person name="Kavagutti S V."/>
        </authorList>
    </citation>
    <scope>NUCLEOTIDE SEQUENCE</scope>
</reference>
<name>A0A6J7GKP2_9ZZZZ</name>
<organism evidence="1">
    <name type="scientific">freshwater metagenome</name>
    <dbReference type="NCBI Taxonomy" id="449393"/>
    <lineage>
        <taxon>unclassified sequences</taxon>
        <taxon>metagenomes</taxon>
        <taxon>ecological metagenomes</taxon>
    </lineage>
</organism>
<evidence type="ECO:0000313" key="1">
    <source>
        <dbReference type="EMBL" id="CAB4907586.1"/>
    </source>
</evidence>
<proteinExistence type="predicted"/>